<accession>A0A225MLD5</accession>
<protein>
    <recommendedName>
        <fullName evidence="12">tRNA-dihydrouridine synthase B</fullName>
        <ecNumber evidence="12">1.3.1.-</ecNumber>
    </recommendedName>
</protein>
<comment type="similarity">
    <text evidence="12">Belongs to the Dus family. DusB subfamily.</text>
</comment>
<dbReference type="EC" id="1.3.1.-" evidence="12"/>
<evidence type="ECO:0000256" key="10">
    <source>
        <dbReference type="ARBA" id="ARBA00048205"/>
    </source>
</evidence>
<proteinExistence type="inferred from homology"/>
<feature type="binding site" evidence="12 15">
    <location>
        <begin position="16"/>
        <end position="18"/>
    </location>
    <ligand>
        <name>FMN</name>
        <dbReference type="ChEBI" id="CHEBI:58210"/>
    </ligand>
</feature>
<evidence type="ECO:0000256" key="15">
    <source>
        <dbReference type="PIRSR" id="PIRSR006621-2"/>
    </source>
</evidence>
<dbReference type="InterPro" id="IPR024036">
    <property type="entry name" value="tRNA-dHydroUridine_Synthase_C"/>
</dbReference>
<dbReference type="HAMAP" id="MF_02042">
    <property type="entry name" value="DusB_subfam"/>
    <property type="match status" value="1"/>
</dbReference>
<keyword evidence="15" id="KW-0547">Nucleotide-binding</keyword>
<dbReference type="SUPFAM" id="SSF51395">
    <property type="entry name" value="FMN-linked oxidoreductases"/>
    <property type="match status" value="1"/>
</dbReference>
<keyword evidence="4 12" id="KW-0285">Flavoprotein</keyword>
<keyword evidence="8 12" id="KW-0694">RNA-binding</keyword>
<feature type="binding site" evidence="12 15">
    <location>
        <position position="70"/>
    </location>
    <ligand>
        <name>FMN</name>
        <dbReference type="ChEBI" id="CHEBI:58210"/>
    </ligand>
</feature>
<evidence type="ECO:0000256" key="6">
    <source>
        <dbReference type="ARBA" id="ARBA00022694"/>
    </source>
</evidence>
<dbReference type="AlphaFoldDB" id="A0A225MLD5"/>
<dbReference type="InterPro" id="IPR032887">
    <property type="entry name" value="DusB"/>
</dbReference>
<sequence length="339" mass="37120">MRIGSWLLPNPVFVAPMAGVTDRPYRQLCKRLGAGYAVSEMAASNPRLWDSVKTSRRLDHAGEIDPIAVQIAGSDPAMLAEAAVFNIEKGARIIDINMGCPAKKVCNTAAGSALLRDEALVARILESVVAACTPLGVPVTLKTRTGWDRSHRNAPRVAKMAEDIGIAALTLHGRTRADLYQGHAEYDTIGEVKNLLKIPVIANGDIDSPEKAEYVLKYTGADAIMIGRAAQGRPWIFREVAHYLATGEYLAPPTYGELRACLLDHLEDHYRFYGEFTGVRSARKHIGWYLAELPDSQALMASINAIESTREQTAALIHWFDHRPADGPATQRMPQRLAA</sequence>
<keyword evidence="9 12" id="KW-0560">Oxidoreductase</keyword>
<evidence type="ECO:0000256" key="2">
    <source>
        <dbReference type="ARBA" id="ARBA00002790"/>
    </source>
</evidence>
<dbReference type="Pfam" id="PF01207">
    <property type="entry name" value="Dus"/>
    <property type="match status" value="1"/>
</dbReference>
<evidence type="ECO:0000313" key="18">
    <source>
        <dbReference type="Proteomes" id="UP000214603"/>
    </source>
</evidence>
<feature type="binding site" evidence="12">
    <location>
        <begin position="203"/>
        <end position="205"/>
    </location>
    <ligand>
        <name>FMN</name>
        <dbReference type="ChEBI" id="CHEBI:58210"/>
    </ligand>
</feature>
<keyword evidence="3 12" id="KW-0820">tRNA-binding</keyword>
<feature type="binding site" evidence="12 15">
    <location>
        <begin position="227"/>
        <end position="228"/>
    </location>
    <ligand>
        <name>FMN</name>
        <dbReference type="ChEBI" id="CHEBI:58210"/>
    </ligand>
</feature>
<evidence type="ECO:0000256" key="13">
    <source>
        <dbReference type="PIRNR" id="PIRNR006621"/>
    </source>
</evidence>
<dbReference type="Proteomes" id="UP000214603">
    <property type="component" value="Unassembled WGS sequence"/>
</dbReference>
<dbReference type="PANTHER" id="PTHR45846">
    <property type="entry name" value="TRNA-DIHYDROURIDINE(47) SYNTHASE [NAD(P)(+)]-LIKE"/>
    <property type="match status" value="1"/>
</dbReference>
<feature type="binding site" evidence="15">
    <location>
        <position position="172"/>
    </location>
    <ligand>
        <name>FMN</name>
        <dbReference type="ChEBI" id="CHEBI:58210"/>
    </ligand>
</feature>
<evidence type="ECO:0000256" key="11">
    <source>
        <dbReference type="ARBA" id="ARBA00048802"/>
    </source>
</evidence>
<evidence type="ECO:0000259" key="16">
    <source>
        <dbReference type="Pfam" id="PF01207"/>
    </source>
</evidence>
<keyword evidence="18" id="KW-1185">Reference proteome</keyword>
<comment type="function">
    <text evidence="2 12 13">Catalyzes the synthesis of 5,6-dihydrouridine (D), a modified base found in the D-loop of most tRNAs, via the reduction of the C5-C6 double bond in target uridines.</text>
</comment>
<evidence type="ECO:0000256" key="4">
    <source>
        <dbReference type="ARBA" id="ARBA00022630"/>
    </source>
</evidence>
<dbReference type="GO" id="GO:0010181">
    <property type="term" value="F:FMN binding"/>
    <property type="evidence" value="ECO:0007669"/>
    <property type="project" value="UniProtKB-UniRule"/>
</dbReference>
<evidence type="ECO:0000256" key="5">
    <source>
        <dbReference type="ARBA" id="ARBA00022643"/>
    </source>
</evidence>
<dbReference type="GO" id="GO:0017150">
    <property type="term" value="F:tRNA dihydrouridine synthase activity"/>
    <property type="evidence" value="ECO:0007669"/>
    <property type="project" value="UniProtKB-UniRule"/>
</dbReference>
<gene>
    <name evidence="12" type="primary">dusB</name>
    <name evidence="17" type="ORF">CEY11_07930</name>
</gene>
<comment type="catalytic activity">
    <reaction evidence="11 12">
        <text>a 5,6-dihydrouridine in tRNA + NAD(+) = a uridine in tRNA + NADH + H(+)</text>
        <dbReference type="Rhea" id="RHEA:54452"/>
        <dbReference type="Rhea" id="RHEA-COMP:13339"/>
        <dbReference type="Rhea" id="RHEA-COMP:13887"/>
        <dbReference type="ChEBI" id="CHEBI:15378"/>
        <dbReference type="ChEBI" id="CHEBI:57540"/>
        <dbReference type="ChEBI" id="CHEBI:57945"/>
        <dbReference type="ChEBI" id="CHEBI:65315"/>
        <dbReference type="ChEBI" id="CHEBI:74443"/>
    </reaction>
</comment>
<organism evidence="17 18">
    <name type="scientific">Candidimonas nitroreducens</name>
    <dbReference type="NCBI Taxonomy" id="683354"/>
    <lineage>
        <taxon>Bacteria</taxon>
        <taxon>Pseudomonadati</taxon>
        <taxon>Pseudomonadota</taxon>
        <taxon>Betaproteobacteria</taxon>
        <taxon>Burkholderiales</taxon>
        <taxon>Alcaligenaceae</taxon>
        <taxon>Candidimonas</taxon>
    </lineage>
</organism>
<dbReference type="PIRSF" id="PIRSF006621">
    <property type="entry name" value="Dus"/>
    <property type="match status" value="1"/>
</dbReference>
<dbReference type="InterPro" id="IPR004652">
    <property type="entry name" value="DusB-like"/>
</dbReference>
<evidence type="ECO:0000256" key="7">
    <source>
        <dbReference type="ARBA" id="ARBA00022857"/>
    </source>
</evidence>
<dbReference type="CDD" id="cd02801">
    <property type="entry name" value="DUS_like_FMN"/>
    <property type="match status" value="1"/>
</dbReference>
<evidence type="ECO:0000256" key="3">
    <source>
        <dbReference type="ARBA" id="ARBA00022555"/>
    </source>
</evidence>
<comment type="caution">
    <text evidence="17">The sequence shown here is derived from an EMBL/GenBank/DDBJ whole genome shotgun (WGS) entry which is preliminary data.</text>
</comment>
<feature type="binding site" evidence="12 15">
    <location>
        <position position="142"/>
    </location>
    <ligand>
        <name>FMN</name>
        <dbReference type="ChEBI" id="CHEBI:58210"/>
    </ligand>
</feature>
<dbReference type="RefSeq" id="WP_088602849.1">
    <property type="nucleotide sequence ID" value="NZ_NJIH01000004.1"/>
</dbReference>
<comment type="similarity">
    <text evidence="13">Belongs to the dus family.</text>
</comment>
<feature type="domain" description="DUS-like FMN-binding" evidence="16">
    <location>
        <begin position="14"/>
        <end position="316"/>
    </location>
</feature>
<dbReference type="InterPro" id="IPR035587">
    <property type="entry name" value="DUS-like_FMN-bd"/>
</dbReference>
<dbReference type="InterPro" id="IPR013785">
    <property type="entry name" value="Aldolase_TIM"/>
</dbReference>
<evidence type="ECO:0000313" key="17">
    <source>
        <dbReference type="EMBL" id="OWT61762.1"/>
    </source>
</evidence>
<dbReference type="GO" id="GO:0050660">
    <property type="term" value="F:flavin adenine dinucleotide binding"/>
    <property type="evidence" value="ECO:0007669"/>
    <property type="project" value="InterPro"/>
</dbReference>
<dbReference type="PANTHER" id="PTHR45846:SF1">
    <property type="entry name" value="TRNA-DIHYDROURIDINE(47) SYNTHASE [NAD(P)(+)]-LIKE"/>
    <property type="match status" value="1"/>
</dbReference>
<dbReference type="Gene3D" id="3.20.20.70">
    <property type="entry name" value="Aldolase class I"/>
    <property type="match status" value="1"/>
</dbReference>
<dbReference type="GO" id="GO:0000049">
    <property type="term" value="F:tRNA binding"/>
    <property type="evidence" value="ECO:0007669"/>
    <property type="project" value="UniProtKB-UniRule"/>
</dbReference>
<feature type="active site" description="Proton donor" evidence="12 14">
    <location>
        <position position="100"/>
    </location>
</feature>
<keyword evidence="7 12" id="KW-0521">NADP</keyword>
<evidence type="ECO:0000256" key="8">
    <source>
        <dbReference type="ARBA" id="ARBA00022884"/>
    </source>
</evidence>
<dbReference type="InterPro" id="IPR001269">
    <property type="entry name" value="DUS_fam"/>
</dbReference>
<comment type="cofactor">
    <cofactor evidence="1 12 13 15">
        <name>FMN</name>
        <dbReference type="ChEBI" id="CHEBI:58210"/>
    </cofactor>
</comment>
<dbReference type="InterPro" id="IPR018517">
    <property type="entry name" value="tRNA_hU_synthase_CS"/>
</dbReference>
<evidence type="ECO:0000256" key="9">
    <source>
        <dbReference type="ARBA" id="ARBA00023002"/>
    </source>
</evidence>
<evidence type="ECO:0000256" key="12">
    <source>
        <dbReference type="HAMAP-Rule" id="MF_02042"/>
    </source>
</evidence>
<dbReference type="OrthoDB" id="9764501at2"/>
<keyword evidence="5 12" id="KW-0288">FMN</keyword>
<dbReference type="Gene3D" id="1.10.1200.80">
    <property type="entry name" value="Putative flavin oxidoreducatase, domain 2"/>
    <property type="match status" value="1"/>
</dbReference>
<comment type="catalytic activity">
    <reaction evidence="10 12">
        <text>a 5,6-dihydrouridine in tRNA + NADP(+) = a uridine in tRNA + NADPH + H(+)</text>
        <dbReference type="Rhea" id="RHEA:23624"/>
        <dbReference type="Rhea" id="RHEA-COMP:13339"/>
        <dbReference type="Rhea" id="RHEA-COMP:13887"/>
        <dbReference type="ChEBI" id="CHEBI:15378"/>
        <dbReference type="ChEBI" id="CHEBI:57783"/>
        <dbReference type="ChEBI" id="CHEBI:58349"/>
        <dbReference type="ChEBI" id="CHEBI:65315"/>
        <dbReference type="ChEBI" id="CHEBI:74443"/>
    </reaction>
</comment>
<name>A0A225MLD5_9BURK</name>
<keyword evidence="6 12" id="KW-0819">tRNA processing</keyword>
<reference evidence="18" key="1">
    <citation type="submission" date="2017-06" db="EMBL/GenBank/DDBJ databases">
        <title>Herbaspirillum phytohormonus sp. nov., isolated from the root nodule of Robinia pseudoacacia in lead-zinc mine.</title>
        <authorList>
            <person name="Fan M."/>
            <person name="Lin Y."/>
        </authorList>
    </citation>
    <scope>NUCLEOTIDE SEQUENCE [LARGE SCALE GENOMIC DNA]</scope>
    <source>
        <strain evidence="18">SC-089</strain>
    </source>
</reference>
<evidence type="ECO:0000256" key="1">
    <source>
        <dbReference type="ARBA" id="ARBA00001917"/>
    </source>
</evidence>
<evidence type="ECO:0000256" key="14">
    <source>
        <dbReference type="PIRSR" id="PIRSR006621-1"/>
    </source>
</evidence>
<dbReference type="NCBIfam" id="TIGR00737">
    <property type="entry name" value="nifR3_yhdG"/>
    <property type="match status" value="1"/>
</dbReference>
<dbReference type="EMBL" id="NJIH01000004">
    <property type="protein sequence ID" value="OWT61762.1"/>
    <property type="molecule type" value="Genomic_DNA"/>
</dbReference>
<dbReference type="PROSITE" id="PS01136">
    <property type="entry name" value="UPF0034"/>
    <property type="match status" value="1"/>
</dbReference>